<proteinExistence type="predicted"/>
<dbReference type="Gramene" id="AET5Gv20336600.13">
    <property type="protein sequence ID" value="AET5Gv20336600.13"/>
    <property type="gene ID" value="AET5Gv20336600"/>
</dbReference>
<reference evidence="1" key="5">
    <citation type="journal article" date="2021" name="G3 (Bethesda)">
        <title>Aegilops tauschii genome assembly Aet v5.0 features greater sequence contiguity and improved annotation.</title>
        <authorList>
            <person name="Wang L."/>
            <person name="Zhu T."/>
            <person name="Rodriguez J.C."/>
            <person name="Deal K.R."/>
            <person name="Dubcovsky J."/>
            <person name="McGuire P.E."/>
            <person name="Lux T."/>
            <person name="Spannagl M."/>
            <person name="Mayer K.F.X."/>
            <person name="Baldrich P."/>
            <person name="Meyers B.C."/>
            <person name="Huo N."/>
            <person name="Gu Y.Q."/>
            <person name="Zhou H."/>
            <person name="Devos K.M."/>
            <person name="Bennetzen J.L."/>
            <person name="Unver T."/>
            <person name="Budak H."/>
            <person name="Gulick P.J."/>
            <person name="Galiba G."/>
            <person name="Kalapos B."/>
            <person name="Nelson D.R."/>
            <person name="Li P."/>
            <person name="You F.M."/>
            <person name="Luo M.C."/>
            <person name="Dvorak J."/>
        </authorList>
    </citation>
    <scope>NUCLEOTIDE SEQUENCE [LARGE SCALE GENOMIC DNA]</scope>
    <source>
        <strain evidence="1">cv. AL8/78</strain>
    </source>
</reference>
<protein>
    <submittedName>
        <fullName evidence="1">Uncharacterized protein</fullName>
    </submittedName>
</protein>
<name>A0A453K815_AEGTS</name>
<reference evidence="1" key="3">
    <citation type="journal article" date="2017" name="Nature">
        <title>Genome sequence of the progenitor of the wheat D genome Aegilops tauschii.</title>
        <authorList>
            <person name="Luo M.C."/>
            <person name="Gu Y.Q."/>
            <person name="Puiu D."/>
            <person name="Wang H."/>
            <person name="Twardziok S.O."/>
            <person name="Deal K.R."/>
            <person name="Huo N."/>
            <person name="Zhu T."/>
            <person name="Wang L."/>
            <person name="Wang Y."/>
            <person name="McGuire P.E."/>
            <person name="Liu S."/>
            <person name="Long H."/>
            <person name="Ramasamy R.K."/>
            <person name="Rodriguez J.C."/>
            <person name="Van S.L."/>
            <person name="Yuan L."/>
            <person name="Wang Z."/>
            <person name="Xia Z."/>
            <person name="Xiao L."/>
            <person name="Anderson O.D."/>
            <person name="Ouyang S."/>
            <person name="Liang Y."/>
            <person name="Zimin A.V."/>
            <person name="Pertea G."/>
            <person name="Qi P."/>
            <person name="Bennetzen J.L."/>
            <person name="Dai X."/>
            <person name="Dawson M.W."/>
            <person name="Muller H.G."/>
            <person name="Kugler K."/>
            <person name="Rivarola-Duarte L."/>
            <person name="Spannagl M."/>
            <person name="Mayer K.F.X."/>
            <person name="Lu F.H."/>
            <person name="Bevan M.W."/>
            <person name="Leroy P."/>
            <person name="Li P."/>
            <person name="You F.M."/>
            <person name="Sun Q."/>
            <person name="Liu Z."/>
            <person name="Lyons E."/>
            <person name="Wicker T."/>
            <person name="Salzberg S.L."/>
            <person name="Devos K.M."/>
            <person name="Dvorak J."/>
        </authorList>
    </citation>
    <scope>NUCLEOTIDE SEQUENCE [LARGE SCALE GENOMIC DNA]</scope>
    <source>
        <strain evidence="1">cv. AL8/78</strain>
    </source>
</reference>
<dbReference type="AlphaFoldDB" id="A0A453K815"/>
<accession>A0A453K815</accession>
<reference evidence="2" key="2">
    <citation type="journal article" date="2017" name="Nat. Plants">
        <title>The Aegilops tauschii genome reveals multiple impacts of transposons.</title>
        <authorList>
            <person name="Zhao G."/>
            <person name="Zou C."/>
            <person name="Li K."/>
            <person name="Wang K."/>
            <person name="Li T."/>
            <person name="Gao L."/>
            <person name="Zhang X."/>
            <person name="Wang H."/>
            <person name="Yang Z."/>
            <person name="Liu X."/>
            <person name="Jiang W."/>
            <person name="Mao L."/>
            <person name="Kong X."/>
            <person name="Jiao Y."/>
            <person name="Jia J."/>
        </authorList>
    </citation>
    <scope>NUCLEOTIDE SEQUENCE [LARGE SCALE GENOMIC DNA]</scope>
    <source>
        <strain evidence="2">cv. AL8/78</strain>
    </source>
</reference>
<organism evidence="1 2">
    <name type="scientific">Aegilops tauschii subsp. strangulata</name>
    <name type="common">Goatgrass</name>
    <dbReference type="NCBI Taxonomy" id="200361"/>
    <lineage>
        <taxon>Eukaryota</taxon>
        <taxon>Viridiplantae</taxon>
        <taxon>Streptophyta</taxon>
        <taxon>Embryophyta</taxon>
        <taxon>Tracheophyta</taxon>
        <taxon>Spermatophyta</taxon>
        <taxon>Magnoliopsida</taxon>
        <taxon>Liliopsida</taxon>
        <taxon>Poales</taxon>
        <taxon>Poaceae</taxon>
        <taxon>BOP clade</taxon>
        <taxon>Pooideae</taxon>
        <taxon>Triticodae</taxon>
        <taxon>Triticeae</taxon>
        <taxon>Triticinae</taxon>
        <taxon>Aegilops</taxon>
    </lineage>
</organism>
<dbReference type="EnsemblPlants" id="AET5Gv20336600.13">
    <property type="protein sequence ID" value="AET5Gv20336600.13"/>
    <property type="gene ID" value="AET5Gv20336600"/>
</dbReference>
<evidence type="ECO:0000313" key="1">
    <source>
        <dbReference type="EnsemblPlants" id="AET5Gv20336600.13"/>
    </source>
</evidence>
<evidence type="ECO:0000313" key="2">
    <source>
        <dbReference type="Proteomes" id="UP000015105"/>
    </source>
</evidence>
<sequence length="43" mass="5027">MTLHDSGRTYTRLGQKNMGCRQMGASLRRDQVEAHRLQRWPLA</sequence>
<dbReference type="Proteomes" id="UP000015105">
    <property type="component" value="Chromosome 5D"/>
</dbReference>
<reference evidence="1" key="4">
    <citation type="submission" date="2019-03" db="UniProtKB">
        <authorList>
            <consortium name="EnsemblPlants"/>
        </authorList>
    </citation>
    <scope>IDENTIFICATION</scope>
</reference>
<keyword evidence="2" id="KW-1185">Reference proteome</keyword>
<reference evidence="2" key="1">
    <citation type="journal article" date="2014" name="Science">
        <title>Ancient hybridizations among the ancestral genomes of bread wheat.</title>
        <authorList>
            <consortium name="International Wheat Genome Sequencing Consortium,"/>
            <person name="Marcussen T."/>
            <person name="Sandve S.R."/>
            <person name="Heier L."/>
            <person name="Spannagl M."/>
            <person name="Pfeifer M."/>
            <person name="Jakobsen K.S."/>
            <person name="Wulff B.B."/>
            <person name="Steuernagel B."/>
            <person name="Mayer K.F."/>
            <person name="Olsen O.A."/>
        </authorList>
    </citation>
    <scope>NUCLEOTIDE SEQUENCE [LARGE SCALE GENOMIC DNA]</scope>
    <source>
        <strain evidence="2">cv. AL8/78</strain>
    </source>
</reference>